<dbReference type="Proteomes" id="UP000036202">
    <property type="component" value="Chromosome"/>
</dbReference>
<reference evidence="2" key="2">
    <citation type="submission" date="2015-06" db="EMBL/GenBank/DDBJ databases">
        <title>Genome Sequence of Bacillus endophyticus and Analysis of its Companion Mechanism in the Ketogulonigenium vulgare-Bacillus strain Consortium.</title>
        <authorList>
            <person name="Jia N."/>
            <person name="Du J."/>
            <person name="Ding M.-Z."/>
            <person name="Gao F."/>
            <person name="Yuan Y.-J."/>
        </authorList>
    </citation>
    <scope>NUCLEOTIDE SEQUENCE [LARGE SCALE GENOMIC DNA]</scope>
    <source>
        <strain evidence="2">Hbe603</strain>
    </source>
</reference>
<organism evidence="1 2">
    <name type="scientific">Priestia filamentosa</name>
    <dbReference type="NCBI Taxonomy" id="1402861"/>
    <lineage>
        <taxon>Bacteria</taxon>
        <taxon>Bacillati</taxon>
        <taxon>Bacillota</taxon>
        <taxon>Bacilli</taxon>
        <taxon>Bacillales</taxon>
        <taxon>Bacillaceae</taxon>
        <taxon>Priestia</taxon>
    </lineage>
</organism>
<dbReference type="InterPro" id="IPR014988">
    <property type="entry name" value="Uncharacterised_YqcI/YcgG"/>
</dbReference>
<dbReference type="PATRIC" id="fig|135735.6.peg.2610"/>
<proteinExistence type="predicted"/>
<accession>A0A0H4KKK3</accession>
<dbReference type="Pfam" id="PF08892">
    <property type="entry name" value="YqcI_YcgG"/>
    <property type="match status" value="1"/>
</dbReference>
<evidence type="ECO:0000313" key="2">
    <source>
        <dbReference type="Proteomes" id="UP000036202"/>
    </source>
</evidence>
<gene>
    <name evidence="1" type="ORF">BEH_12415</name>
</gene>
<dbReference type="GeneID" id="93701539"/>
<sequence>MTILYTKETLEENPTLLEPWERDVFTRFSEKLSDKKAPFPCIPATQGFALNQLRYGFLRDIRTEESAQNLKELLSRYTTISRSTGKYASLIIFAETPEEVVEEYEIEDYYHWFWNTLNTLAREDEKEWPTHIPKDANDSAWEFCFHGERYFMYCATPAHQRRQSRSFPCVMMAITPRWVLETFNNASKQQSQRVQEAIRKRLAAYDSIGPHQDLNVYGTENNYEWKQYFLTDDETSPTKCPFEYLWKEKHVK</sequence>
<dbReference type="RefSeq" id="WP_046217327.1">
    <property type="nucleotide sequence ID" value="NZ_CP011974.1"/>
</dbReference>
<dbReference type="PANTHER" id="PTHR40045:SF1">
    <property type="entry name" value="YQCI_YCGG FAMILY PROTEIN"/>
    <property type="match status" value="1"/>
</dbReference>
<dbReference type="PANTHER" id="PTHR40045">
    <property type="entry name" value="YCGG FAMILY PROTEIN"/>
    <property type="match status" value="1"/>
</dbReference>
<evidence type="ECO:0000313" key="1">
    <source>
        <dbReference type="EMBL" id="AKO92819.1"/>
    </source>
</evidence>
<dbReference type="OrthoDB" id="112290at2"/>
<accession>A0A1X7EDI7</accession>
<dbReference type="KEGG" id="beo:BEH_12415"/>
<dbReference type="AlphaFoldDB" id="A0A1X7EDI7"/>
<dbReference type="EMBL" id="CP011974">
    <property type="protein sequence ID" value="AKO92819.1"/>
    <property type="molecule type" value="Genomic_DNA"/>
</dbReference>
<protein>
    <submittedName>
        <fullName evidence="1">Uncharacterized protein</fullName>
    </submittedName>
</protein>
<reference evidence="1 2" key="1">
    <citation type="journal article" date="2015" name="PLoS ONE">
        <title>Genome Sequence of Bacillus endophyticus and Analysis of Its Companion Mechanism in the Ketogulonigenium vulgare-Bacillus Strain Consortium.</title>
        <authorList>
            <person name="Jia N."/>
            <person name="Du J."/>
            <person name="Ding M.Z."/>
            <person name="Gao F."/>
            <person name="Yuan Y.J."/>
        </authorList>
    </citation>
    <scope>NUCLEOTIDE SEQUENCE [LARGE SCALE GENOMIC DNA]</scope>
    <source>
        <strain evidence="1 2">Hbe603</strain>
    </source>
</reference>
<name>A0A1X7EDI7_9BACI</name>
<keyword evidence="2" id="KW-1185">Reference proteome</keyword>